<dbReference type="Proteomes" id="UP000315164">
    <property type="component" value="Unassembled WGS sequence"/>
</dbReference>
<reference evidence="5 6" key="2">
    <citation type="journal article" date="2019" name="Vet. Microbiol.">
        <title>Genetic characterization of susceptible and multi-drug resistant Mannheimia haemolytica isolated from high-risk stocker calves prior to and after antimicrobial metaphylaxis.</title>
        <authorList>
            <person name="Snyder E.R."/>
            <person name="Alvarez-Narvaez S."/>
            <person name="Credille B.C."/>
        </authorList>
    </citation>
    <scope>NUCLEOTIDE SEQUENCE [LARGE SCALE GENOMIC DNA]</scope>
    <source>
        <strain evidence="3 5">UGA-R5-128-1</strain>
        <strain evidence="2 6">UGA-R7-163-1</strain>
    </source>
</reference>
<name>A0A249A2M1_MANHA</name>
<dbReference type="GeneID" id="67369510"/>
<dbReference type="OrthoDB" id="7067870at2"/>
<dbReference type="KEGG" id="mhay:VK67_09020"/>
<proteinExistence type="predicted"/>
<dbReference type="EMBL" id="VAJI01000072">
    <property type="protein sequence ID" value="TRB33587.1"/>
    <property type="molecule type" value="Genomic_DNA"/>
</dbReference>
<evidence type="ECO:0000313" key="6">
    <source>
        <dbReference type="Proteomes" id="UP000318394"/>
    </source>
</evidence>
<dbReference type="Proteomes" id="UP000254802">
    <property type="component" value="Unassembled WGS sequence"/>
</dbReference>
<keyword evidence="6" id="KW-1185">Reference proteome</keyword>
<dbReference type="Proteomes" id="UP000318394">
    <property type="component" value="Unassembled WGS sequence"/>
</dbReference>
<gene>
    <name evidence="3" type="ORF">FEA53_13680</name>
    <name evidence="2" type="ORF">FEB89_13650</name>
    <name evidence="1" type="ORF">NCTC10638_02267</name>
</gene>
<evidence type="ECO:0000313" key="5">
    <source>
        <dbReference type="Proteomes" id="UP000315164"/>
    </source>
</evidence>
<dbReference type="STRING" id="75985.WC39_09020"/>
<reference evidence="1 4" key="1">
    <citation type="submission" date="2018-06" db="EMBL/GenBank/DDBJ databases">
        <authorList>
            <consortium name="Pathogen Informatics"/>
            <person name="Doyle S."/>
        </authorList>
    </citation>
    <scope>NUCLEOTIDE SEQUENCE [LARGE SCALE GENOMIC DNA]</scope>
    <source>
        <strain evidence="1 4">NCTC10638</strain>
    </source>
</reference>
<evidence type="ECO:0000313" key="1">
    <source>
        <dbReference type="EMBL" id="STY61060.1"/>
    </source>
</evidence>
<evidence type="ECO:0000313" key="4">
    <source>
        <dbReference type="Proteomes" id="UP000254802"/>
    </source>
</evidence>
<protein>
    <submittedName>
        <fullName evidence="3">Uncharacterized protein</fullName>
    </submittedName>
</protein>
<evidence type="ECO:0000313" key="2">
    <source>
        <dbReference type="EMBL" id="TRB33587.1"/>
    </source>
</evidence>
<evidence type="ECO:0000313" key="3">
    <source>
        <dbReference type="EMBL" id="TRB71167.1"/>
    </source>
</evidence>
<dbReference type="EMBL" id="UGPN01000002">
    <property type="protein sequence ID" value="STY61060.1"/>
    <property type="molecule type" value="Genomic_DNA"/>
</dbReference>
<organism evidence="3 5">
    <name type="scientific">Mannheimia haemolytica</name>
    <name type="common">Pasteurella haemolytica</name>
    <dbReference type="NCBI Taxonomy" id="75985"/>
    <lineage>
        <taxon>Bacteria</taxon>
        <taxon>Pseudomonadati</taxon>
        <taxon>Pseudomonadota</taxon>
        <taxon>Gammaproteobacteria</taxon>
        <taxon>Pasteurellales</taxon>
        <taxon>Pasteurellaceae</taxon>
        <taxon>Mannheimia</taxon>
    </lineage>
</organism>
<dbReference type="EMBL" id="VAJB01000069">
    <property type="protein sequence ID" value="TRB71167.1"/>
    <property type="molecule type" value="Genomic_DNA"/>
</dbReference>
<sequence length="68" mass="7921">MVKNVVHEEILHNRAELQQAVEKEEFCAKCDNSVVFHLRDNYHEFTLGLDTILQCLHFAEEKGAIRIP</sequence>
<dbReference type="KEGG" id="mhaq:WC39_09020"/>
<dbReference type="RefSeq" id="WP_006248359.1">
    <property type="nucleotide sequence ID" value="NZ_CP011098.1"/>
</dbReference>
<accession>A0A249A2M1</accession>
<dbReference type="AlphaFoldDB" id="A0A249A2M1"/>